<keyword evidence="2" id="KW-1185">Reference proteome</keyword>
<name>A0ACB7YFN2_9ERIC</name>
<proteinExistence type="predicted"/>
<evidence type="ECO:0000313" key="2">
    <source>
        <dbReference type="Proteomes" id="UP000828048"/>
    </source>
</evidence>
<evidence type="ECO:0000313" key="1">
    <source>
        <dbReference type="EMBL" id="KAH7852431.1"/>
    </source>
</evidence>
<accession>A0ACB7YFN2</accession>
<sequence>MQFKVANSDPEAFQKLPEVKLDLSNEPSLFNILEGFLECVYGLGNIEEKKRRKRRGKGVPKRRVFPATAESMCPFECFPTPSGFVYTSAVVFPSVLLSLTTTITITAEEYKVFHSIDRRLYTQLTKDLNRDPVECMRIMALWLWLERYNCFATIVKRILSLPPILINELADEAVTCLNCLAPNPFLTLSDSNDIPLTQNILKCEISLQFFHENRMKAIQGVSQIISEVCVRVLSDIMYEALERNSTQNLADTHMLVSSLVQPGFDRLRIGEFEMRPKPTYQAPVVHPDDRTMFVTFSKGYPVGEWEIREFFTQLFGDCIESLHMQEVQPGEQSLFSRIVFYSPGAIDMILSGQPKVKFTINGKHLWMRKFVPKNRGPGMAPPPLLPRPAAPGPSNPWSY</sequence>
<gene>
    <name evidence="1" type="ORF">Vadar_024747</name>
</gene>
<protein>
    <submittedName>
        <fullName evidence="1">Uncharacterized protein</fullName>
    </submittedName>
</protein>
<organism evidence="1 2">
    <name type="scientific">Vaccinium darrowii</name>
    <dbReference type="NCBI Taxonomy" id="229202"/>
    <lineage>
        <taxon>Eukaryota</taxon>
        <taxon>Viridiplantae</taxon>
        <taxon>Streptophyta</taxon>
        <taxon>Embryophyta</taxon>
        <taxon>Tracheophyta</taxon>
        <taxon>Spermatophyta</taxon>
        <taxon>Magnoliopsida</taxon>
        <taxon>eudicotyledons</taxon>
        <taxon>Gunneridae</taxon>
        <taxon>Pentapetalae</taxon>
        <taxon>asterids</taxon>
        <taxon>Ericales</taxon>
        <taxon>Ericaceae</taxon>
        <taxon>Vaccinioideae</taxon>
        <taxon>Vaccinieae</taxon>
        <taxon>Vaccinium</taxon>
    </lineage>
</organism>
<comment type="caution">
    <text evidence="1">The sequence shown here is derived from an EMBL/GenBank/DDBJ whole genome shotgun (WGS) entry which is preliminary data.</text>
</comment>
<dbReference type="EMBL" id="CM037158">
    <property type="protein sequence ID" value="KAH7852431.1"/>
    <property type="molecule type" value="Genomic_DNA"/>
</dbReference>
<reference evidence="1 2" key="1">
    <citation type="journal article" date="2021" name="Hortic Res">
        <title>High-quality reference genome and annotation aids understanding of berry development for evergreen blueberry (Vaccinium darrowii).</title>
        <authorList>
            <person name="Yu J."/>
            <person name="Hulse-Kemp A.M."/>
            <person name="Babiker E."/>
            <person name="Staton M."/>
        </authorList>
    </citation>
    <scope>NUCLEOTIDE SEQUENCE [LARGE SCALE GENOMIC DNA]</scope>
    <source>
        <strain evidence="2">cv. NJ 8807/NJ 8810</strain>
        <tissue evidence="1">Young leaf</tissue>
    </source>
</reference>
<dbReference type="Proteomes" id="UP000828048">
    <property type="component" value="Chromosome 8"/>
</dbReference>